<evidence type="ECO:0000256" key="2">
    <source>
        <dbReference type="ARBA" id="ARBA00022679"/>
    </source>
</evidence>
<feature type="region of interest" description="Disordered" evidence="5">
    <location>
        <begin position="122"/>
        <end position="150"/>
    </location>
</feature>
<sequence length="431" mass="48028">MHAPGRPPWGAARPAAGAERAMEPRAGLHGSPELSLAPRLSVGELRSLFEARCAAVAAAAARQLPDPAKRGCRPPNGVLPPVIPRLTVTPEEGEEAQGSPKAPPSHAESGWLRTDSSLHLQSRRLSTSSLSSTGSSSLLEDSEDDVLSDTEGRSQGIVHLEHGEEHNQKKAWNTIKTMVNLPVISPFKKRYSWVQLAGHTGSFKAADSGKILKRFSENEKECFERLMKDPLRSCVPCFHGVVERDGESYIQLDDLLTDFEGPCVMDCKMGIRTYLEEELTKAREKPKLRKDMYKKMIEVDPLAPTAEENAQHAVTKPRYMQWRETISSSANLGFRIEGIKKKYLKRLQEIHIILESSDFFKRHEVVGSSLLFVHDGSGNANVWLIDFGKTTLLPDGQTLDHRIPWQEGNREDGYLLGLDNLIRILESITER</sequence>
<reference evidence="6" key="2">
    <citation type="submission" date="2025-08" db="UniProtKB">
        <authorList>
            <consortium name="Ensembl"/>
        </authorList>
    </citation>
    <scope>IDENTIFICATION</scope>
</reference>
<evidence type="ECO:0000256" key="5">
    <source>
        <dbReference type="SAM" id="MobiDB-lite"/>
    </source>
</evidence>
<dbReference type="GO" id="GO:0005737">
    <property type="term" value="C:cytoplasm"/>
    <property type="evidence" value="ECO:0007669"/>
    <property type="project" value="TreeGrafter"/>
</dbReference>
<keyword evidence="7" id="KW-1185">Reference proteome</keyword>
<dbReference type="Pfam" id="PF03770">
    <property type="entry name" value="IPK"/>
    <property type="match status" value="1"/>
</dbReference>
<dbReference type="AlphaFoldDB" id="A0A8C3GFD1"/>
<reference evidence="6" key="3">
    <citation type="submission" date="2025-09" db="UniProtKB">
        <authorList>
            <consortium name="Ensembl"/>
        </authorList>
    </citation>
    <scope>IDENTIFICATION</scope>
</reference>
<feature type="region of interest" description="Disordered" evidence="5">
    <location>
        <begin position="1"/>
        <end position="34"/>
    </location>
</feature>
<evidence type="ECO:0000256" key="4">
    <source>
        <dbReference type="RuleBase" id="RU363090"/>
    </source>
</evidence>
<dbReference type="GO" id="GO:0046854">
    <property type="term" value="P:phosphatidylinositol phosphate biosynthetic process"/>
    <property type="evidence" value="ECO:0007669"/>
    <property type="project" value="TreeGrafter"/>
</dbReference>
<evidence type="ECO:0000313" key="7">
    <source>
        <dbReference type="Proteomes" id="UP000694556"/>
    </source>
</evidence>
<keyword evidence="2 4" id="KW-0808">Transferase</keyword>
<dbReference type="Proteomes" id="UP000694556">
    <property type="component" value="Chromosome 5"/>
</dbReference>
<protein>
    <recommendedName>
        <fullName evidence="4">Kinase</fullName>
        <ecNumber evidence="4">2.7.-.-</ecNumber>
    </recommendedName>
</protein>
<keyword evidence="3 4" id="KW-0418">Kinase</keyword>
<dbReference type="GO" id="GO:0000828">
    <property type="term" value="F:inositol hexakisphosphate kinase activity"/>
    <property type="evidence" value="ECO:0007669"/>
    <property type="project" value="TreeGrafter"/>
</dbReference>
<proteinExistence type="inferred from homology"/>
<dbReference type="Gene3D" id="3.30.470.160">
    <property type="entry name" value="Inositol polyphosphate kinase"/>
    <property type="match status" value="2"/>
</dbReference>
<feature type="compositionally biased region" description="Low complexity" evidence="5">
    <location>
        <begin position="1"/>
        <end position="27"/>
    </location>
</feature>
<dbReference type="EC" id="2.7.-.-" evidence="4"/>
<feature type="region of interest" description="Disordered" evidence="5">
    <location>
        <begin position="62"/>
        <end position="110"/>
    </location>
</feature>
<evidence type="ECO:0000313" key="6">
    <source>
        <dbReference type="Ensembl" id="ENSCMMP00000005207.1"/>
    </source>
</evidence>
<dbReference type="SUPFAM" id="SSF56104">
    <property type="entry name" value="SAICAR synthase-like"/>
    <property type="match status" value="1"/>
</dbReference>
<organism evidence="6 7">
    <name type="scientific">Cairina moschata</name>
    <name type="common">Muscovy duck</name>
    <dbReference type="NCBI Taxonomy" id="8855"/>
    <lineage>
        <taxon>Eukaryota</taxon>
        <taxon>Metazoa</taxon>
        <taxon>Chordata</taxon>
        <taxon>Craniata</taxon>
        <taxon>Vertebrata</taxon>
        <taxon>Euteleostomi</taxon>
        <taxon>Archelosauria</taxon>
        <taxon>Archosauria</taxon>
        <taxon>Dinosauria</taxon>
        <taxon>Saurischia</taxon>
        <taxon>Theropoda</taxon>
        <taxon>Coelurosauria</taxon>
        <taxon>Aves</taxon>
        <taxon>Neognathae</taxon>
        <taxon>Galloanserae</taxon>
        <taxon>Anseriformes</taxon>
        <taxon>Anatidae</taxon>
        <taxon>Anatinae</taxon>
        <taxon>Cairina</taxon>
    </lineage>
</organism>
<evidence type="ECO:0000256" key="1">
    <source>
        <dbReference type="ARBA" id="ARBA00007374"/>
    </source>
</evidence>
<dbReference type="GO" id="GO:0005634">
    <property type="term" value="C:nucleus"/>
    <property type="evidence" value="ECO:0007669"/>
    <property type="project" value="TreeGrafter"/>
</dbReference>
<evidence type="ECO:0000256" key="3">
    <source>
        <dbReference type="ARBA" id="ARBA00022777"/>
    </source>
</evidence>
<dbReference type="Ensembl" id="ENSCMMT00000005779.1">
    <property type="protein sequence ID" value="ENSCMMP00000005207.1"/>
    <property type="gene ID" value="ENSCMMG00000003235.1"/>
</dbReference>
<dbReference type="InterPro" id="IPR038286">
    <property type="entry name" value="IPK_sf"/>
</dbReference>
<comment type="similarity">
    <text evidence="1 4">Belongs to the inositol phosphokinase (IPK) family.</text>
</comment>
<reference evidence="6" key="1">
    <citation type="submission" date="2018-09" db="EMBL/GenBank/DDBJ databases">
        <title>Common duck and Muscovy duck high density SNP chip.</title>
        <authorList>
            <person name="Vignal A."/>
            <person name="Thebault N."/>
            <person name="Warren W.C."/>
        </authorList>
    </citation>
    <scope>NUCLEOTIDE SEQUENCE [LARGE SCALE GENOMIC DNA]</scope>
</reference>
<dbReference type="PANTHER" id="PTHR12400">
    <property type="entry name" value="INOSITOL POLYPHOSPHATE KINASE"/>
    <property type="match status" value="1"/>
</dbReference>
<dbReference type="PANTHER" id="PTHR12400:SF55">
    <property type="entry name" value="INOSITOL-TRISPHOSPHATE 3-KINASE A"/>
    <property type="match status" value="1"/>
</dbReference>
<dbReference type="GO" id="GO:0032958">
    <property type="term" value="P:inositol phosphate biosynthetic process"/>
    <property type="evidence" value="ECO:0007669"/>
    <property type="project" value="InterPro"/>
</dbReference>
<accession>A0A8C3GFD1</accession>
<dbReference type="InterPro" id="IPR005522">
    <property type="entry name" value="IPK"/>
</dbReference>
<feature type="compositionally biased region" description="Low complexity" evidence="5">
    <location>
        <begin position="122"/>
        <end position="139"/>
    </location>
</feature>
<name>A0A8C3GFD1_CAIMO</name>